<accession>A0A6A6NM87</accession>
<keyword evidence="3" id="KW-1185">Reference proteome</keyword>
<feature type="compositionally biased region" description="Polar residues" evidence="1">
    <location>
        <begin position="23"/>
        <end position="40"/>
    </location>
</feature>
<reference evidence="2" key="1">
    <citation type="journal article" date="2020" name="Stud. Mycol.">
        <title>101 Dothideomycetes genomes: a test case for predicting lifestyles and emergence of pathogens.</title>
        <authorList>
            <person name="Haridas S."/>
            <person name="Albert R."/>
            <person name="Binder M."/>
            <person name="Bloem J."/>
            <person name="Labutti K."/>
            <person name="Salamov A."/>
            <person name="Andreopoulos B."/>
            <person name="Baker S."/>
            <person name="Barry K."/>
            <person name="Bills G."/>
            <person name="Bluhm B."/>
            <person name="Cannon C."/>
            <person name="Castanera R."/>
            <person name="Culley D."/>
            <person name="Daum C."/>
            <person name="Ezra D."/>
            <person name="Gonzalez J."/>
            <person name="Henrissat B."/>
            <person name="Kuo A."/>
            <person name="Liang C."/>
            <person name="Lipzen A."/>
            <person name="Lutzoni F."/>
            <person name="Magnuson J."/>
            <person name="Mondo S."/>
            <person name="Nolan M."/>
            <person name="Ohm R."/>
            <person name="Pangilinan J."/>
            <person name="Park H.-J."/>
            <person name="Ramirez L."/>
            <person name="Alfaro M."/>
            <person name="Sun H."/>
            <person name="Tritt A."/>
            <person name="Yoshinaga Y."/>
            <person name="Zwiers L.-H."/>
            <person name="Turgeon B."/>
            <person name="Goodwin S."/>
            <person name="Spatafora J."/>
            <person name="Crous P."/>
            <person name="Grigoriev I."/>
        </authorList>
    </citation>
    <scope>NUCLEOTIDE SEQUENCE</scope>
    <source>
        <strain evidence="2">ATCC 16933</strain>
    </source>
</reference>
<dbReference type="EMBL" id="MU001702">
    <property type="protein sequence ID" value="KAF2452852.1"/>
    <property type="molecule type" value="Genomic_DNA"/>
</dbReference>
<feature type="compositionally biased region" description="Low complexity" evidence="1">
    <location>
        <begin position="12"/>
        <end position="21"/>
    </location>
</feature>
<organism evidence="2 3">
    <name type="scientific">Lineolata rhizophorae</name>
    <dbReference type="NCBI Taxonomy" id="578093"/>
    <lineage>
        <taxon>Eukaryota</taxon>
        <taxon>Fungi</taxon>
        <taxon>Dikarya</taxon>
        <taxon>Ascomycota</taxon>
        <taxon>Pezizomycotina</taxon>
        <taxon>Dothideomycetes</taxon>
        <taxon>Dothideomycetes incertae sedis</taxon>
        <taxon>Lineolatales</taxon>
        <taxon>Lineolataceae</taxon>
        <taxon>Lineolata</taxon>
    </lineage>
</organism>
<feature type="compositionally biased region" description="Basic and acidic residues" evidence="1">
    <location>
        <begin position="84"/>
        <end position="112"/>
    </location>
</feature>
<gene>
    <name evidence="2" type="ORF">BDY21DRAFT_357706</name>
</gene>
<evidence type="ECO:0000313" key="2">
    <source>
        <dbReference type="EMBL" id="KAF2452852.1"/>
    </source>
</evidence>
<name>A0A6A6NM87_9PEZI</name>
<feature type="region of interest" description="Disordered" evidence="1">
    <location>
        <begin position="12"/>
        <end position="112"/>
    </location>
</feature>
<evidence type="ECO:0000256" key="1">
    <source>
        <dbReference type="SAM" id="MobiDB-lite"/>
    </source>
</evidence>
<dbReference type="AlphaFoldDB" id="A0A6A6NM87"/>
<dbReference type="OrthoDB" id="529205at2759"/>
<dbReference type="Proteomes" id="UP000799766">
    <property type="component" value="Unassembled WGS sequence"/>
</dbReference>
<sequence length="112" mass="12560">MFCLARRRALLATAPSTTLSPHIATSTRRTIPRAFTSSAPNRLKEDKAPNPDEAEARKREHLRQQAEGKGNWDEQLASGSESGVKADRDQVKDHKGHMEELQRKGKEQVEKS</sequence>
<evidence type="ECO:0000313" key="3">
    <source>
        <dbReference type="Proteomes" id="UP000799766"/>
    </source>
</evidence>
<protein>
    <submittedName>
        <fullName evidence="2">Uncharacterized protein</fullName>
    </submittedName>
</protein>
<proteinExistence type="predicted"/>
<feature type="compositionally biased region" description="Basic and acidic residues" evidence="1">
    <location>
        <begin position="42"/>
        <end position="72"/>
    </location>
</feature>